<dbReference type="InterPro" id="IPR050275">
    <property type="entry name" value="PGM_Phosphatase"/>
</dbReference>
<dbReference type="PANTHER" id="PTHR48100">
    <property type="entry name" value="BROAD-SPECIFICITY PHOSPHATASE YOR283W-RELATED"/>
    <property type="match status" value="1"/>
</dbReference>
<dbReference type="EMBL" id="LAQL01000007">
    <property type="protein sequence ID" value="KLN60593.1"/>
    <property type="molecule type" value="Genomic_DNA"/>
</dbReference>
<dbReference type="AlphaFoldDB" id="A0A0H2ME05"/>
<proteinExistence type="predicted"/>
<keyword evidence="4" id="KW-1185">Reference proteome</keyword>
<dbReference type="STRING" id="1489064.WH96_12015"/>
<dbReference type="SUPFAM" id="SSF53254">
    <property type="entry name" value="Phosphoglycerate mutase-like"/>
    <property type="match status" value="1"/>
</dbReference>
<dbReference type="CDD" id="cd07067">
    <property type="entry name" value="HP_PGM_like"/>
    <property type="match status" value="1"/>
</dbReference>
<evidence type="ECO:0000313" key="3">
    <source>
        <dbReference type="EMBL" id="KLN60593.1"/>
    </source>
</evidence>
<feature type="active site" description="Proton donor/acceptor" evidence="1">
    <location>
        <position position="90"/>
    </location>
</feature>
<evidence type="ECO:0000313" key="4">
    <source>
        <dbReference type="Proteomes" id="UP000035444"/>
    </source>
</evidence>
<gene>
    <name evidence="3" type="ORF">WH96_12015</name>
</gene>
<dbReference type="Pfam" id="PF00300">
    <property type="entry name" value="His_Phos_1"/>
    <property type="match status" value="1"/>
</dbReference>
<dbReference type="GO" id="GO:0016791">
    <property type="term" value="F:phosphatase activity"/>
    <property type="evidence" value="ECO:0007669"/>
    <property type="project" value="TreeGrafter"/>
</dbReference>
<dbReference type="InterPro" id="IPR029033">
    <property type="entry name" value="His_PPase_superfam"/>
</dbReference>
<name>A0A0H2ME05_9PROT</name>
<dbReference type="Proteomes" id="UP000035444">
    <property type="component" value="Unassembled WGS sequence"/>
</dbReference>
<reference evidence="3 4" key="1">
    <citation type="submission" date="2015-03" db="EMBL/GenBank/DDBJ databases">
        <title>Genome Sequence of Kiloniella spongiae MEBiC09566, isolated from a marine sponge.</title>
        <authorList>
            <person name="Shao Z."/>
            <person name="Wang L."/>
            <person name="Li X."/>
        </authorList>
    </citation>
    <scope>NUCLEOTIDE SEQUENCE [LARGE SCALE GENOMIC DNA]</scope>
    <source>
        <strain evidence="3 4">MEBiC09566</strain>
    </source>
</reference>
<feature type="binding site" evidence="2">
    <location>
        <position position="66"/>
    </location>
    <ligand>
        <name>substrate</name>
    </ligand>
</feature>
<comment type="caution">
    <text evidence="3">The sequence shown here is derived from an EMBL/GenBank/DDBJ whole genome shotgun (WGS) entry which is preliminary data.</text>
</comment>
<dbReference type="Gene3D" id="3.40.50.1240">
    <property type="entry name" value="Phosphoglycerate mutase-like"/>
    <property type="match status" value="1"/>
</dbReference>
<protein>
    <recommendedName>
        <fullName evidence="5">Phosphoglycerate mutase</fullName>
    </recommendedName>
</protein>
<accession>A0A0H2ME05</accession>
<feature type="active site" description="Tele-phosphohistidine intermediate" evidence="1">
    <location>
        <position position="17"/>
    </location>
</feature>
<evidence type="ECO:0000256" key="1">
    <source>
        <dbReference type="PIRSR" id="PIRSR613078-1"/>
    </source>
</evidence>
<sequence>MDSFSMLLHKEFYYIRHGQTDWNAKGLMQGFTDIPLNDTGRKQAYEAAESIKHVKIQTICASPLGRALETAQILNQVLNCEIVIIDDLKEAGFGNQEGLVDDGWFEAWKDGEFTPEGAETRQVFIERAANAVNTAINRPGPVLIAAHGGLYGAIKHHFDLPDYEPLPNCALCHHTPPNLESPIWQRRFVNKIN</sequence>
<evidence type="ECO:0000256" key="2">
    <source>
        <dbReference type="PIRSR" id="PIRSR613078-2"/>
    </source>
</evidence>
<evidence type="ECO:0008006" key="5">
    <source>
        <dbReference type="Google" id="ProtNLM"/>
    </source>
</evidence>
<organism evidence="3 4">
    <name type="scientific">Kiloniella spongiae</name>
    <dbReference type="NCBI Taxonomy" id="1489064"/>
    <lineage>
        <taxon>Bacteria</taxon>
        <taxon>Pseudomonadati</taxon>
        <taxon>Pseudomonadota</taxon>
        <taxon>Alphaproteobacteria</taxon>
        <taxon>Rhodospirillales</taxon>
        <taxon>Kiloniellaceae</taxon>
        <taxon>Kiloniella</taxon>
    </lineage>
</organism>
<dbReference type="SMART" id="SM00855">
    <property type="entry name" value="PGAM"/>
    <property type="match status" value="1"/>
</dbReference>
<dbReference type="InterPro" id="IPR013078">
    <property type="entry name" value="His_Pase_superF_clade-1"/>
</dbReference>
<feature type="binding site" evidence="2">
    <location>
        <begin position="16"/>
        <end position="23"/>
    </location>
    <ligand>
        <name>substrate</name>
    </ligand>
</feature>